<name>A0A819KWB2_9BILA</name>
<proteinExistence type="predicted"/>
<dbReference type="EMBL" id="CAJNOW010015444">
    <property type="protein sequence ID" value="CAF1641830.1"/>
    <property type="molecule type" value="Genomic_DNA"/>
</dbReference>
<dbReference type="OrthoDB" id="10048429at2759"/>
<evidence type="ECO:0000259" key="2">
    <source>
        <dbReference type="Pfam" id="PF01683"/>
    </source>
</evidence>
<dbReference type="AlphaFoldDB" id="A0A819KWB2"/>
<feature type="chain" id="PRO_5035618755" description="EB domain-containing protein" evidence="1">
    <location>
        <begin position="25"/>
        <end position="84"/>
    </location>
</feature>
<evidence type="ECO:0000313" key="6">
    <source>
        <dbReference type="Proteomes" id="UP000663866"/>
    </source>
</evidence>
<dbReference type="InterPro" id="IPR006149">
    <property type="entry name" value="EB_dom"/>
</dbReference>
<keyword evidence="1" id="KW-0732">Signal</keyword>
<feature type="signal peptide" evidence="1">
    <location>
        <begin position="1"/>
        <end position="24"/>
    </location>
</feature>
<dbReference type="EMBL" id="CAJOBG010001723">
    <property type="protein sequence ID" value="CAF3953133.1"/>
    <property type="molecule type" value="Genomic_DNA"/>
</dbReference>
<gene>
    <name evidence="3" type="ORF">KQP761_LOCUS28205</name>
    <name evidence="5" type="ORF">OVN521_LOCUS12366</name>
    <name evidence="4" type="ORF">WKI299_LOCUS17643</name>
</gene>
<protein>
    <recommendedName>
        <fullName evidence="2">EB domain-containing protein</fullName>
    </recommendedName>
</protein>
<evidence type="ECO:0000313" key="3">
    <source>
        <dbReference type="EMBL" id="CAF1641830.1"/>
    </source>
</evidence>
<reference evidence="5" key="1">
    <citation type="submission" date="2021-02" db="EMBL/GenBank/DDBJ databases">
        <authorList>
            <person name="Nowell W R."/>
        </authorList>
    </citation>
    <scope>NUCLEOTIDE SEQUENCE</scope>
</reference>
<accession>A0A819KWB2</accession>
<evidence type="ECO:0000313" key="4">
    <source>
        <dbReference type="EMBL" id="CAF2088237.1"/>
    </source>
</evidence>
<dbReference type="Proteomes" id="UP000663834">
    <property type="component" value="Unassembled WGS sequence"/>
</dbReference>
<sequence>MLEKLFKMWVILLIALIATASVSGFPTTTYPTTVTTTTYIYDSVLGYPCDSDSNCGGLVGNSMCLNRICVCRPGYVPLGIYRCV</sequence>
<keyword evidence="6" id="KW-1185">Reference proteome</keyword>
<dbReference type="Pfam" id="PF01683">
    <property type="entry name" value="EB"/>
    <property type="match status" value="1"/>
</dbReference>
<feature type="domain" description="EB" evidence="2">
    <location>
        <begin position="43"/>
        <end position="79"/>
    </location>
</feature>
<evidence type="ECO:0000313" key="5">
    <source>
        <dbReference type="EMBL" id="CAF3953133.1"/>
    </source>
</evidence>
<comment type="caution">
    <text evidence="5">The sequence shown here is derived from an EMBL/GenBank/DDBJ whole genome shotgun (WGS) entry which is preliminary data.</text>
</comment>
<organism evidence="5 6">
    <name type="scientific">Rotaria magnacalcarata</name>
    <dbReference type="NCBI Taxonomy" id="392030"/>
    <lineage>
        <taxon>Eukaryota</taxon>
        <taxon>Metazoa</taxon>
        <taxon>Spiralia</taxon>
        <taxon>Gnathifera</taxon>
        <taxon>Rotifera</taxon>
        <taxon>Eurotatoria</taxon>
        <taxon>Bdelloidea</taxon>
        <taxon>Philodinida</taxon>
        <taxon>Philodinidae</taxon>
        <taxon>Rotaria</taxon>
    </lineage>
</organism>
<dbReference type="Proteomes" id="UP000663856">
    <property type="component" value="Unassembled WGS sequence"/>
</dbReference>
<evidence type="ECO:0000256" key="1">
    <source>
        <dbReference type="SAM" id="SignalP"/>
    </source>
</evidence>
<dbReference type="Proteomes" id="UP000663866">
    <property type="component" value="Unassembled WGS sequence"/>
</dbReference>
<dbReference type="EMBL" id="CAJNRF010007054">
    <property type="protein sequence ID" value="CAF2088237.1"/>
    <property type="molecule type" value="Genomic_DNA"/>
</dbReference>